<dbReference type="Pfam" id="PF02870">
    <property type="entry name" value="Methyltransf_1N"/>
    <property type="match status" value="1"/>
</dbReference>
<organism evidence="12 13">
    <name type="scientific">Marivita geojedonensis</name>
    <dbReference type="NCBI Taxonomy" id="1123756"/>
    <lineage>
        <taxon>Bacteria</taxon>
        <taxon>Pseudomonadati</taxon>
        <taxon>Pseudomonadota</taxon>
        <taxon>Alphaproteobacteria</taxon>
        <taxon>Rhodobacterales</taxon>
        <taxon>Roseobacteraceae</taxon>
        <taxon>Marivita</taxon>
    </lineage>
</organism>
<comment type="similarity">
    <text evidence="2 9">Belongs to the MGMT family.</text>
</comment>
<dbReference type="SUPFAM" id="SSF46767">
    <property type="entry name" value="Methylated DNA-protein cysteine methyltransferase, C-terminal domain"/>
    <property type="match status" value="1"/>
</dbReference>
<dbReference type="CDD" id="cd06445">
    <property type="entry name" value="ATase"/>
    <property type="match status" value="1"/>
</dbReference>
<feature type="active site" description="Nucleophile; methyl group acceptor" evidence="9">
    <location>
        <position position="117"/>
    </location>
</feature>
<dbReference type="Gene3D" id="1.10.10.10">
    <property type="entry name" value="Winged helix-like DNA-binding domain superfamily/Winged helix DNA-binding domain"/>
    <property type="match status" value="1"/>
</dbReference>
<evidence type="ECO:0000256" key="3">
    <source>
        <dbReference type="ARBA" id="ARBA00022490"/>
    </source>
</evidence>
<accession>A0A1X4NPF3</accession>
<evidence type="ECO:0000259" key="10">
    <source>
        <dbReference type="Pfam" id="PF01035"/>
    </source>
</evidence>
<dbReference type="HAMAP" id="MF_00772">
    <property type="entry name" value="OGT"/>
    <property type="match status" value="1"/>
</dbReference>
<feature type="domain" description="Methylated-DNA-[protein]-cysteine S-methyltransferase DNA binding" evidence="10">
    <location>
        <begin position="68"/>
        <end position="147"/>
    </location>
</feature>
<dbReference type="PANTHER" id="PTHR10815">
    <property type="entry name" value="METHYLATED-DNA--PROTEIN-CYSTEINE METHYLTRANSFERASE"/>
    <property type="match status" value="1"/>
</dbReference>
<dbReference type="Proteomes" id="UP000193926">
    <property type="component" value="Unassembled WGS sequence"/>
</dbReference>
<dbReference type="AlphaFoldDB" id="A0A1X4NPF3"/>
<dbReference type="InterPro" id="IPR036631">
    <property type="entry name" value="MGMT_N_sf"/>
</dbReference>
<comment type="miscellaneous">
    <text evidence="9">This enzyme catalyzes only one turnover and therefore is not strictly catalytic. According to one definition, an enzyme is a biocatalyst that acts repeatedly and over many reaction cycles.</text>
</comment>
<evidence type="ECO:0000256" key="4">
    <source>
        <dbReference type="ARBA" id="ARBA00022603"/>
    </source>
</evidence>
<dbReference type="STRING" id="1123756.MGEO_04530"/>
<dbReference type="InterPro" id="IPR014048">
    <property type="entry name" value="MethylDNA_cys_MeTrfase_DNA-bd"/>
</dbReference>
<dbReference type="InterPro" id="IPR036217">
    <property type="entry name" value="MethylDNA_cys_MeTrfase_DNAb"/>
</dbReference>
<evidence type="ECO:0000313" key="13">
    <source>
        <dbReference type="Proteomes" id="UP000193926"/>
    </source>
</evidence>
<feature type="domain" description="Methylguanine DNA methyltransferase ribonuclease-like" evidence="11">
    <location>
        <begin position="8"/>
        <end position="64"/>
    </location>
</feature>
<dbReference type="NCBIfam" id="TIGR00589">
    <property type="entry name" value="ogt"/>
    <property type="match status" value="1"/>
</dbReference>
<keyword evidence="13" id="KW-1185">Reference proteome</keyword>
<gene>
    <name evidence="12" type="ORF">MGEO_04530</name>
</gene>
<dbReference type="GO" id="GO:0006307">
    <property type="term" value="P:DNA alkylation repair"/>
    <property type="evidence" value="ECO:0007669"/>
    <property type="project" value="UniProtKB-UniRule"/>
</dbReference>
<dbReference type="SUPFAM" id="SSF53155">
    <property type="entry name" value="Methylated DNA-protein cysteine methyltransferase domain"/>
    <property type="match status" value="1"/>
</dbReference>
<sequence>MSRFEQAVDSPLGPLTLVADAVGITALEWRDGRQDGTPVLEQAAAQLAEYFAGKRQDFTVPIRLNCSEFQRTVCAAMSAIPFGETRTYGDLAAQLGVPAQAIGQACGGNPIPILIPCHRVLGANGLGGYSGDGGVETKVWLLRHEGAAGLLI</sequence>
<dbReference type="Pfam" id="PF01035">
    <property type="entry name" value="DNA_binding_1"/>
    <property type="match status" value="1"/>
</dbReference>
<comment type="function">
    <text evidence="9">Involved in the cellular defense against the biological effects of O6-methylguanine (O6-MeG) and O4-methylthymine (O4-MeT) in DNA. Repairs the methylated nucleobase in DNA by stoichiometrically transferring the methyl group to a cysteine residue in the enzyme. This is a suicide reaction: the enzyme is irreversibly inactivated.</text>
</comment>
<evidence type="ECO:0000256" key="6">
    <source>
        <dbReference type="ARBA" id="ARBA00022763"/>
    </source>
</evidence>
<dbReference type="PANTHER" id="PTHR10815:SF13">
    <property type="entry name" value="METHYLATED-DNA--PROTEIN-CYSTEINE METHYLTRANSFERASE"/>
    <property type="match status" value="1"/>
</dbReference>
<keyword evidence="5 9" id="KW-0808">Transferase</keyword>
<reference evidence="12 13" key="1">
    <citation type="submission" date="2014-03" db="EMBL/GenBank/DDBJ databases">
        <title>The draft genome sequence of Marivita geojedonensis KCTC 23882.</title>
        <authorList>
            <person name="Lai Q."/>
            <person name="Shao Z."/>
        </authorList>
    </citation>
    <scope>NUCLEOTIDE SEQUENCE [LARGE SCALE GENOMIC DNA]</scope>
    <source>
        <strain evidence="12 13">DPG-138</strain>
    </source>
</reference>
<dbReference type="InterPro" id="IPR023546">
    <property type="entry name" value="MGMT"/>
</dbReference>
<dbReference type="Gene3D" id="3.30.160.70">
    <property type="entry name" value="Methylated DNA-protein cysteine methyltransferase domain"/>
    <property type="match status" value="1"/>
</dbReference>
<evidence type="ECO:0000256" key="2">
    <source>
        <dbReference type="ARBA" id="ARBA00008711"/>
    </source>
</evidence>
<keyword evidence="6 9" id="KW-0227">DNA damage</keyword>
<evidence type="ECO:0000256" key="1">
    <source>
        <dbReference type="ARBA" id="ARBA00001286"/>
    </source>
</evidence>
<dbReference type="EMBL" id="JFKC01000002">
    <property type="protein sequence ID" value="OSQ52633.1"/>
    <property type="molecule type" value="Genomic_DNA"/>
</dbReference>
<dbReference type="OrthoDB" id="9802228at2"/>
<dbReference type="GO" id="GO:0005737">
    <property type="term" value="C:cytoplasm"/>
    <property type="evidence" value="ECO:0007669"/>
    <property type="project" value="UniProtKB-SubCell"/>
</dbReference>
<dbReference type="InterPro" id="IPR008332">
    <property type="entry name" value="MethylG_MeTrfase_N"/>
</dbReference>
<comment type="subcellular location">
    <subcellularLocation>
        <location evidence="9">Cytoplasm</location>
    </subcellularLocation>
</comment>
<keyword evidence="7 9" id="KW-0234">DNA repair</keyword>
<dbReference type="InterPro" id="IPR001497">
    <property type="entry name" value="MethylDNA_cys_MeTrfase_AS"/>
</dbReference>
<proteinExistence type="inferred from homology"/>
<comment type="caution">
    <text evidence="12">The sequence shown here is derived from an EMBL/GenBank/DDBJ whole genome shotgun (WGS) entry which is preliminary data.</text>
</comment>
<protein>
    <recommendedName>
        <fullName evidence="9">Methylated-DNA--protein-cysteine methyltransferase</fullName>
        <ecNumber evidence="9">2.1.1.63</ecNumber>
    </recommendedName>
    <alternativeName>
        <fullName evidence="9">6-O-methylguanine-DNA methyltransferase</fullName>
        <shortName evidence="9">MGMT</shortName>
    </alternativeName>
    <alternativeName>
        <fullName evidence="9">O-6-methylguanine-DNA-alkyltransferase</fullName>
    </alternativeName>
</protein>
<evidence type="ECO:0000256" key="5">
    <source>
        <dbReference type="ARBA" id="ARBA00022679"/>
    </source>
</evidence>
<name>A0A1X4NPF3_9RHOB</name>
<dbReference type="RefSeq" id="WP_085635514.1">
    <property type="nucleotide sequence ID" value="NZ_JFKC01000002.1"/>
</dbReference>
<evidence type="ECO:0000259" key="11">
    <source>
        <dbReference type="Pfam" id="PF02870"/>
    </source>
</evidence>
<evidence type="ECO:0000313" key="12">
    <source>
        <dbReference type="EMBL" id="OSQ52633.1"/>
    </source>
</evidence>
<keyword evidence="3 9" id="KW-0963">Cytoplasm</keyword>
<evidence type="ECO:0000256" key="9">
    <source>
        <dbReference type="HAMAP-Rule" id="MF_00772"/>
    </source>
</evidence>
<dbReference type="GO" id="GO:0032259">
    <property type="term" value="P:methylation"/>
    <property type="evidence" value="ECO:0007669"/>
    <property type="project" value="UniProtKB-KW"/>
</dbReference>
<evidence type="ECO:0000256" key="8">
    <source>
        <dbReference type="ARBA" id="ARBA00049348"/>
    </source>
</evidence>
<evidence type="ECO:0000256" key="7">
    <source>
        <dbReference type="ARBA" id="ARBA00023204"/>
    </source>
</evidence>
<dbReference type="PROSITE" id="PS00374">
    <property type="entry name" value="MGMT"/>
    <property type="match status" value="1"/>
</dbReference>
<dbReference type="FunFam" id="1.10.10.10:FF:000214">
    <property type="entry name" value="Methylated-DNA--protein-cysteine methyltransferase"/>
    <property type="match status" value="1"/>
</dbReference>
<dbReference type="InterPro" id="IPR036388">
    <property type="entry name" value="WH-like_DNA-bd_sf"/>
</dbReference>
<comment type="catalytic activity">
    <reaction evidence="1 9">
        <text>a 4-O-methyl-thymidine in DNA + L-cysteinyl-[protein] = a thymidine in DNA + S-methyl-L-cysteinyl-[protein]</text>
        <dbReference type="Rhea" id="RHEA:53428"/>
        <dbReference type="Rhea" id="RHEA-COMP:10131"/>
        <dbReference type="Rhea" id="RHEA-COMP:10132"/>
        <dbReference type="Rhea" id="RHEA-COMP:13555"/>
        <dbReference type="Rhea" id="RHEA-COMP:13556"/>
        <dbReference type="ChEBI" id="CHEBI:29950"/>
        <dbReference type="ChEBI" id="CHEBI:82612"/>
        <dbReference type="ChEBI" id="CHEBI:137386"/>
        <dbReference type="ChEBI" id="CHEBI:137387"/>
        <dbReference type="EC" id="2.1.1.63"/>
    </reaction>
</comment>
<dbReference type="GO" id="GO:0003908">
    <property type="term" value="F:methylated-DNA-[protein]-cysteine S-methyltransferase activity"/>
    <property type="evidence" value="ECO:0007669"/>
    <property type="project" value="UniProtKB-UniRule"/>
</dbReference>
<comment type="catalytic activity">
    <reaction evidence="8 9">
        <text>a 6-O-methyl-2'-deoxyguanosine in DNA + L-cysteinyl-[protein] = S-methyl-L-cysteinyl-[protein] + a 2'-deoxyguanosine in DNA</text>
        <dbReference type="Rhea" id="RHEA:24000"/>
        <dbReference type="Rhea" id="RHEA-COMP:10131"/>
        <dbReference type="Rhea" id="RHEA-COMP:10132"/>
        <dbReference type="Rhea" id="RHEA-COMP:11367"/>
        <dbReference type="Rhea" id="RHEA-COMP:11368"/>
        <dbReference type="ChEBI" id="CHEBI:29950"/>
        <dbReference type="ChEBI" id="CHEBI:82612"/>
        <dbReference type="ChEBI" id="CHEBI:85445"/>
        <dbReference type="ChEBI" id="CHEBI:85448"/>
        <dbReference type="EC" id="2.1.1.63"/>
    </reaction>
</comment>
<dbReference type="EC" id="2.1.1.63" evidence="9"/>
<keyword evidence="4 9" id="KW-0489">Methyltransferase</keyword>